<feature type="signal peptide" evidence="1">
    <location>
        <begin position="1"/>
        <end position="17"/>
    </location>
</feature>
<dbReference type="InterPro" id="IPR017853">
    <property type="entry name" value="GH"/>
</dbReference>
<reference evidence="2" key="1">
    <citation type="submission" date="2018-03" db="EMBL/GenBank/DDBJ databases">
        <title>Sanger sequencing of a GH5_10 endo-beta-1,4-mannase from the midgut gland of the Christmas Island red crab, Gecarcoidea natalis.</title>
        <authorList>
            <person name="Linton S.M."/>
            <person name="Gan H.M."/>
            <person name="Austin C."/>
        </authorList>
    </citation>
    <scope>NUCLEOTIDE SEQUENCE</scope>
    <source>
        <tissue evidence="2">Midgut gland</tissue>
    </source>
</reference>
<evidence type="ECO:0000256" key="1">
    <source>
        <dbReference type="SAM" id="SignalP"/>
    </source>
</evidence>
<dbReference type="SMR" id="A0A3G2BZ32"/>
<dbReference type="Gene3D" id="3.20.20.80">
    <property type="entry name" value="Glycosidases"/>
    <property type="match status" value="1"/>
</dbReference>
<dbReference type="AlphaFoldDB" id="A0A3G2BZ32"/>
<protein>
    <submittedName>
        <fullName evidence="2">Putative endo-beta-1,4-mannase</fullName>
    </submittedName>
</protein>
<feature type="chain" id="PRO_5018095492" evidence="1">
    <location>
        <begin position="18"/>
        <end position="372"/>
    </location>
</feature>
<dbReference type="PANTHER" id="PTHR37398">
    <property type="entry name" value="ENDO-BETA-1,4-MANNANASE"/>
    <property type="match status" value="1"/>
</dbReference>
<dbReference type="SUPFAM" id="SSF51445">
    <property type="entry name" value="(Trans)glycosidases"/>
    <property type="match status" value="1"/>
</dbReference>
<accession>A0A3G2BZ32</accession>
<sequence>MSTTLLLLAALIGYSAAARLSVSGTDLTYNGEKVFLNGVNFAWNNYGTDFGNGGYTDTLDTWLQEIGSSGGNSVRIWVHVEGYSTPVFDSNGYVTACDNTGEFENDVLHFLDTGQANNILVTLAMWNGAYLTNQPAIDLVWDDSKLDSYIENCLNSLMNTIGGHPALGAYEAVNEPEGSVLVESSSEYCYDTTIIGQSGAGWTGRAIPMERYLRFIGGQNEAVRAIDSETLITLGSWGQFPQTDAFSNTRNHYSDDCLNTAAGGSNAGLDFYQMHCYAWGTEWSPNAPFAVVAGDYGLNKPNVIGEFASVCAQTGSTLPGLFTYAYENGYSGAWTWHYTATGDCSDSRDAQREALGTLSGRTDHGVVDIVVG</sequence>
<proteinExistence type="evidence at transcript level"/>
<name>A0A3G2BZ32_9EUCA</name>
<dbReference type="EMBL" id="MH029629">
    <property type="protein sequence ID" value="AYM45055.1"/>
    <property type="molecule type" value="mRNA"/>
</dbReference>
<dbReference type="PANTHER" id="PTHR37398:SF3">
    <property type="entry name" value="GLYCOSIDE HYDROLASE FAMILY 5 DOMAIN-CONTAINING PROTEIN"/>
    <property type="match status" value="1"/>
</dbReference>
<evidence type="ECO:0000313" key="2">
    <source>
        <dbReference type="EMBL" id="AYM45055.1"/>
    </source>
</evidence>
<keyword evidence="1" id="KW-0732">Signal</keyword>
<organism evidence="2">
    <name type="scientific">Gecarcoidea natalis</name>
    <dbReference type="NCBI Taxonomy" id="45628"/>
    <lineage>
        <taxon>Eukaryota</taxon>
        <taxon>Metazoa</taxon>
        <taxon>Ecdysozoa</taxon>
        <taxon>Arthropoda</taxon>
        <taxon>Crustacea</taxon>
        <taxon>Multicrustacea</taxon>
        <taxon>Malacostraca</taxon>
        <taxon>Eumalacostraca</taxon>
        <taxon>Eucarida</taxon>
        <taxon>Decapoda</taxon>
        <taxon>Pleocyemata</taxon>
        <taxon>Brachyura</taxon>
        <taxon>Eubrachyura</taxon>
        <taxon>Grapsoidea</taxon>
        <taxon>Gecarcinidae</taxon>
        <taxon>Gecarcoidea</taxon>
    </lineage>
</organism>